<dbReference type="SUPFAM" id="SSF52777">
    <property type="entry name" value="CoA-dependent acyltransferases"/>
    <property type="match status" value="2"/>
</dbReference>
<evidence type="ECO:0000256" key="2">
    <source>
        <dbReference type="ARBA" id="ARBA00006432"/>
    </source>
</evidence>
<dbReference type="Gene3D" id="3.30.559.10">
    <property type="entry name" value="Chloramphenicol acetyltransferase-like domain"/>
    <property type="match status" value="1"/>
</dbReference>
<name>A0AAP0ZQ43_9XANT</name>
<dbReference type="SUPFAM" id="SSF47336">
    <property type="entry name" value="ACP-like"/>
    <property type="match status" value="1"/>
</dbReference>
<dbReference type="PANTHER" id="PTHR45527">
    <property type="entry name" value="NONRIBOSOMAL PEPTIDE SYNTHETASE"/>
    <property type="match status" value="1"/>
</dbReference>
<proteinExistence type="inferred from homology"/>
<dbReference type="AlphaFoldDB" id="A0AAP0ZQ43"/>
<dbReference type="Gene3D" id="3.30.300.30">
    <property type="match status" value="1"/>
</dbReference>
<dbReference type="PANTHER" id="PTHR45527:SF1">
    <property type="entry name" value="FATTY ACID SYNTHASE"/>
    <property type="match status" value="1"/>
</dbReference>
<dbReference type="InterPro" id="IPR045851">
    <property type="entry name" value="AMP-bd_C_sf"/>
</dbReference>
<evidence type="ECO:0000259" key="5">
    <source>
        <dbReference type="PROSITE" id="PS50075"/>
    </source>
</evidence>
<dbReference type="InterPro" id="IPR001242">
    <property type="entry name" value="Condensation_dom"/>
</dbReference>
<dbReference type="Gene3D" id="1.10.1200.10">
    <property type="entry name" value="ACP-like"/>
    <property type="match status" value="1"/>
</dbReference>
<dbReference type="InterPro" id="IPR006162">
    <property type="entry name" value="Ppantetheine_attach_site"/>
</dbReference>
<comment type="similarity">
    <text evidence="2">Belongs to the ATP-dependent AMP-binding enzyme family.</text>
</comment>
<accession>A0AAP0ZQ43</accession>
<dbReference type="GO" id="GO:0005737">
    <property type="term" value="C:cytoplasm"/>
    <property type="evidence" value="ECO:0007669"/>
    <property type="project" value="TreeGrafter"/>
</dbReference>
<protein>
    <recommendedName>
        <fullName evidence="5">Carrier domain-containing protein</fullName>
    </recommendedName>
</protein>
<dbReference type="FunFam" id="1.10.1200.10:FF:000005">
    <property type="entry name" value="Nonribosomal peptide synthetase 1"/>
    <property type="match status" value="1"/>
</dbReference>
<dbReference type="SMART" id="SM00823">
    <property type="entry name" value="PKS_PP"/>
    <property type="match status" value="1"/>
</dbReference>
<dbReference type="CDD" id="cd19544">
    <property type="entry name" value="E-C_NRPS"/>
    <property type="match status" value="1"/>
</dbReference>
<dbReference type="InterPro" id="IPR042099">
    <property type="entry name" value="ANL_N_sf"/>
</dbReference>
<gene>
    <name evidence="6" type="ORF">ADT25_04985</name>
</gene>
<dbReference type="InterPro" id="IPR025110">
    <property type="entry name" value="AMP-bd_C"/>
</dbReference>
<dbReference type="RefSeq" id="WP_154582726.1">
    <property type="nucleotide sequence ID" value="NZ_LHUJ01000094.1"/>
</dbReference>
<dbReference type="Gene3D" id="3.40.50.12780">
    <property type="entry name" value="N-terminal domain of ligase-like"/>
    <property type="match status" value="1"/>
</dbReference>
<comment type="cofactor">
    <cofactor evidence="1">
        <name>pantetheine 4'-phosphate</name>
        <dbReference type="ChEBI" id="CHEBI:47942"/>
    </cofactor>
</comment>
<dbReference type="SUPFAM" id="SSF56801">
    <property type="entry name" value="Acetyl-CoA synthetase-like"/>
    <property type="match status" value="2"/>
</dbReference>
<reference evidence="6 7" key="2">
    <citation type="submission" date="2015-09" db="EMBL/GenBank/DDBJ databases">
        <title>Draft genome sequence of Xanthomonas oryzae pv. USA str. X11-5A.</title>
        <authorList>
            <person name="Knight B.M."/>
            <person name="Roberts D.P."/>
            <person name="Lin D."/>
            <person name="Hari K."/>
            <person name="Fletcher J."/>
            <person name="Melcher U."/>
            <person name="Blagden T."/>
            <person name="Winegar R.A."/>
        </authorList>
    </citation>
    <scope>NUCLEOTIDE SEQUENCE [LARGE SCALE GENOMIC DNA]</scope>
    <source>
        <strain evidence="6 7">X11-5A</strain>
    </source>
</reference>
<evidence type="ECO:0000256" key="1">
    <source>
        <dbReference type="ARBA" id="ARBA00001957"/>
    </source>
</evidence>
<reference evidence="6 7" key="1">
    <citation type="submission" date="2015-07" db="EMBL/GenBank/DDBJ databases">
        <authorList>
            <consortium name="Consortium for Microbial Forensics and Genomics (microFORGE)"/>
            <person name="Knight B.M."/>
            <person name="Roberts D.P."/>
            <person name="Lin D."/>
            <person name="Hari K."/>
            <person name="Fletcher J."/>
            <person name="Melcher U."/>
            <person name="Blagden T."/>
            <person name="Winegar R.A."/>
        </authorList>
    </citation>
    <scope>NUCLEOTIDE SEQUENCE [LARGE SCALE GENOMIC DNA]</scope>
    <source>
        <strain evidence="6 7">X11-5A</strain>
    </source>
</reference>
<dbReference type="GO" id="GO:0043041">
    <property type="term" value="P:amino acid activation for nonribosomal peptide biosynthetic process"/>
    <property type="evidence" value="ECO:0007669"/>
    <property type="project" value="TreeGrafter"/>
</dbReference>
<dbReference type="FunFam" id="3.30.300.30:FF:000010">
    <property type="entry name" value="Enterobactin synthetase component F"/>
    <property type="match status" value="1"/>
</dbReference>
<dbReference type="InterPro" id="IPR023213">
    <property type="entry name" value="CAT-like_dom_sf"/>
</dbReference>
<dbReference type="InterPro" id="IPR020806">
    <property type="entry name" value="PKS_PP-bd"/>
</dbReference>
<dbReference type="InterPro" id="IPR036736">
    <property type="entry name" value="ACP-like_sf"/>
</dbReference>
<dbReference type="EMBL" id="LHUJ01000094">
    <property type="protein sequence ID" value="KOR47513.1"/>
    <property type="molecule type" value="Genomic_DNA"/>
</dbReference>
<organism evidence="6 7">
    <name type="scientific">Xanthomonas oryzae</name>
    <dbReference type="NCBI Taxonomy" id="347"/>
    <lineage>
        <taxon>Bacteria</taxon>
        <taxon>Pseudomonadati</taxon>
        <taxon>Pseudomonadota</taxon>
        <taxon>Gammaproteobacteria</taxon>
        <taxon>Lysobacterales</taxon>
        <taxon>Lysobacteraceae</taxon>
        <taxon>Xanthomonas</taxon>
    </lineage>
</organism>
<evidence type="ECO:0000256" key="3">
    <source>
        <dbReference type="ARBA" id="ARBA00022450"/>
    </source>
</evidence>
<feature type="non-terminal residue" evidence="6">
    <location>
        <position position="788"/>
    </location>
</feature>
<dbReference type="Gene3D" id="2.30.38.10">
    <property type="entry name" value="Luciferase, Domain 3"/>
    <property type="match status" value="1"/>
</dbReference>
<feature type="domain" description="Carrier" evidence="5">
    <location>
        <begin position="158"/>
        <end position="232"/>
    </location>
</feature>
<dbReference type="Pfam" id="PF13193">
    <property type="entry name" value="AMP-binding_C"/>
    <property type="match status" value="1"/>
</dbReference>
<dbReference type="Pfam" id="PF00668">
    <property type="entry name" value="Condensation"/>
    <property type="match status" value="1"/>
</dbReference>
<dbReference type="PROSITE" id="PS50075">
    <property type="entry name" value="CARRIER"/>
    <property type="match status" value="1"/>
</dbReference>
<dbReference type="PROSITE" id="PS00012">
    <property type="entry name" value="PHOSPHOPANTETHEINE"/>
    <property type="match status" value="1"/>
</dbReference>
<dbReference type="InterPro" id="IPR009081">
    <property type="entry name" value="PP-bd_ACP"/>
</dbReference>
<evidence type="ECO:0000256" key="4">
    <source>
        <dbReference type="ARBA" id="ARBA00022553"/>
    </source>
</evidence>
<comment type="caution">
    <text evidence="6">The sequence shown here is derived from an EMBL/GenBank/DDBJ whole genome shotgun (WGS) entry which is preliminary data.</text>
</comment>
<keyword evidence="3" id="KW-0596">Phosphopantetheine</keyword>
<dbReference type="Proteomes" id="UP000036790">
    <property type="component" value="Unassembled WGS sequence"/>
</dbReference>
<feature type="non-terminal residue" evidence="6">
    <location>
        <position position="1"/>
    </location>
</feature>
<dbReference type="GO" id="GO:0003824">
    <property type="term" value="F:catalytic activity"/>
    <property type="evidence" value="ECO:0007669"/>
    <property type="project" value="InterPro"/>
</dbReference>
<sequence length="788" mass="85320">GYLGRPGLTAERFVPDPFAERPGERMYKTGDLARWQADGSLAYLGRNDEQVKVRGFRIELGDIAAALRDCDGVRQAAVVAGEDSTGDKRLIAYVVGAPELVLQAEPLRTQLAARLPDYMLPAAYVQLPALPLTTNGKLDRRALPAPDTDALAAQTYVAPKGEQEALLAAVWSELLGVEHVGRHDSFFALGGHSLLAITLIERLRQRGWQLDVRALFTHATLAAVAETLKAETAAAIPPNRIAPDCSRITPALLPLVQLTQAEIDAIVCTVEGGAANIHDIYPLAPLQEGLLFHHLADPGADPYVNTTLLAFETQQQAARFLSAFDQVVQRHDILRTSIVWRDLPAPVQVVWRHAALQVHQHTLQGLDAQAGLLTEMGPDHARLDLAKAPLLQAHLAEDTAQQRWIVGVLAHHLMMDHTTLDLIVTEIGAHLSGRQQQLPAPLPFRNFVAQAQRAVSTEHVPFFSRMLSDVDHPTTPFGLLRSNVHSAPAQQRVPVTQDIAHSLRAHASRLGVNASSVFHLAYAVLLARISARNDVIFGTVLFGRLSGSDGADRALGMFLNTLPLRVRIDTTSVTDAVRSMQAQMAELLCHEHVALTAVRNCSAIRAPLPLFSALLNYRYAVHTPSAAQQAADDDAWQGVRVLQARERTTYPLSLSVDDDGDGFSLDLQIDPCLCAERVAGFMLHALQQLNVALSRAPDTPLCALQILPAGERAWLLHDANANPAVPPATGDTLLTRFQAQVRQRPTAAALIDGKLVVSYAELQARAAVLAQRLLASGVTPGACVALLL</sequence>
<evidence type="ECO:0000313" key="7">
    <source>
        <dbReference type="Proteomes" id="UP000036790"/>
    </source>
</evidence>
<evidence type="ECO:0000313" key="6">
    <source>
        <dbReference type="EMBL" id="KOR47513.1"/>
    </source>
</evidence>
<dbReference type="Pfam" id="PF00550">
    <property type="entry name" value="PP-binding"/>
    <property type="match status" value="1"/>
</dbReference>
<dbReference type="Gene3D" id="3.30.559.30">
    <property type="entry name" value="Nonribosomal peptide synthetase, condensation domain"/>
    <property type="match status" value="1"/>
</dbReference>
<keyword evidence="4" id="KW-0597">Phosphoprotein</keyword>
<dbReference type="GO" id="GO:0044550">
    <property type="term" value="P:secondary metabolite biosynthetic process"/>
    <property type="evidence" value="ECO:0007669"/>
    <property type="project" value="TreeGrafter"/>
</dbReference>
<dbReference type="GO" id="GO:0031177">
    <property type="term" value="F:phosphopantetheine binding"/>
    <property type="evidence" value="ECO:0007669"/>
    <property type="project" value="InterPro"/>
</dbReference>